<feature type="non-terminal residue" evidence="3">
    <location>
        <position position="62"/>
    </location>
</feature>
<evidence type="ECO:0000313" key="3">
    <source>
        <dbReference type="EMBL" id="MED6142535.1"/>
    </source>
</evidence>
<dbReference type="Proteomes" id="UP001341840">
    <property type="component" value="Unassembled WGS sequence"/>
</dbReference>
<dbReference type="EMBL" id="JASCZI010071368">
    <property type="protein sequence ID" value="MED6142535.1"/>
    <property type="molecule type" value="Genomic_DNA"/>
</dbReference>
<name>A0ABU6T2G5_9FABA</name>
<sequence length="62" mass="6954">MANKVLFIGNLLFVFGLAVTAVTFFAWVYKFGIVASETQPVYTQPQQDDPEGSTDEHDNTQR</sequence>
<keyword evidence="2" id="KW-0812">Transmembrane</keyword>
<accession>A0ABU6T2G5</accession>
<reference evidence="3 4" key="1">
    <citation type="journal article" date="2023" name="Plants (Basel)">
        <title>Bridging the Gap: Combining Genomics and Transcriptomics Approaches to Understand Stylosanthes scabra, an Orphan Legume from the Brazilian Caatinga.</title>
        <authorList>
            <person name="Ferreira-Neto J.R.C."/>
            <person name="da Silva M.D."/>
            <person name="Binneck E."/>
            <person name="de Melo N.F."/>
            <person name="da Silva R.H."/>
            <person name="de Melo A.L.T.M."/>
            <person name="Pandolfi V."/>
            <person name="Bustamante F.O."/>
            <person name="Brasileiro-Vidal A.C."/>
            <person name="Benko-Iseppon A.M."/>
        </authorList>
    </citation>
    <scope>NUCLEOTIDE SEQUENCE [LARGE SCALE GENOMIC DNA]</scope>
    <source>
        <tissue evidence="3">Leaves</tissue>
    </source>
</reference>
<feature type="region of interest" description="Disordered" evidence="1">
    <location>
        <begin position="42"/>
        <end position="62"/>
    </location>
</feature>
<keyword evidence="4" id="KW-1185">Reference proteome</keyword>
<keyword evidence="2" id="KW-1133">Transmembrane helix</keyword>
<gene>
    <name evidence="3" type="ORF">PIB30_114730</name>
</gene>
<comment type="caution">
    <text evidence="3">The sequence shown here is derived from an EMBL/GenBank/DDBJ whole genome shotgun (WGS) entry which is preliminary data.</text>
</comment>
<feature type="transmembrane region" description="Helical" evidence="2">
    <location>
        <begin position="6"/>
        <end position="29"/>
    </location>
</feature>
<evidence type="ECO:0000256" key="2">
    <source>
        <dbReference type="SAM" id="Phobius"/>
    </source>
</evidence>
<keyword evidence="2" id="KW-0472">Membrane</keyword>
<evidence type="ECO:0000256" key="1">
    <source>
        <dbReference type="SAM" id="MobiDB-lite"/>
    </source>
</evidence>
<organism evidence="3 4">
    <name type="scientific">Stylosanthes scabra</name>
    <dbReference type="NCBI Taxonomy" id="79078"/>
    <lineage>
        <taxon>Eukaryota</taxon>
        <taxon>Viridiplantae</taxon>
        <taxon>Streptophyta</taxon>
        <taxon>Embryophyta</taxon>
        <taxon>Tracheophyta</taxon>
        <taxon>Spermatophyta</taxon>
        <taxon>Magnoliopsida</taxon>
        <taxon>eudicotyledons</taxon>
        <taxon>Gunneridae</taxon>
        <taxon>Pentapetalae</taxon>
        <taxon>rosids</taxon>
        <taxon>fabids</taxon>
        <taxon>Fabales</taxon>
        <taxon>Fabaceae</taxon>
        <taxon>Papilionoideae</taxon>
        <taxon>50 kb inversion clade</taxon>
        <taxon>dalbergioids sensu lato</taxon>
        <taxon>Dalbergieae</taxon>
        <taxon>Pterocarpus clade</taxon>
        <taxon>Stylosanthes</taxon>
    </lineage>
</organism>
<evidence type="ECO:0000313" key="4">
    <source>
        <dbReference type="Proteomes" id="UP001341840"/>
    </source>
</evidence>
<proteinExistence type="predicted"/>
<protein>
    <submittedName>
        <fullName evidence="3">Uncharacterized protein</fullName>
    </submittedName>
</protein>